<dbReference type="InterPro" id="IPR005225">
    <property type="entry name" value="Small_GTP-bd"/>
</dbReference>
<comment type="similarity">
    <text evidence="1">Belongs to the small GTPase superfamily. Rab family.</text>
</comment>
<dbReference type="GO" id="GO:0005525">
    <property type="term" value="F:GTP binding"/>
    <property type="evidence" value="ECO:0007669"/>
    <property type="project" value="InterPro"/>
</dbReference>
<dbReference type="PRINTS" id="PR00449">
    <property type="entry name" value="RASTRNSFRMNG"/>
</dbReference>
<dbReference type="FunFam" id="3.40.50.300:FF:001462">
    <property type="entry name" value="Small GTP-binding protein, putative"/>
    <property type="match status" value="1"/>
</dbReference>
<dbReference type="SMART" id="SM00176">
    <property type="entry name" value="RAN"/>
    <property type="match status" value="1"/>
</dbReference>
<dbReference type="OrthoDB" id="63533at2759"/>
<dbReference type="STRING" id="42156.A0A3P6UCR6"/>
<protein>
    <submittedName>
        <fullName evidence="3">Uncharacterized protein</fullName>
    </submittedName>
</protein>
<dbReference type="PROSITE" id="PS51420">
    <property type="entry name" value="RHO"/>
    <property type="match status" value="1"/>
</dbReference>
<dbReference type="SMART" id="SM00175">
    <property type="entry name" value="RAB"/>
    <property type="match status" value="1"/>
</dbReference>
<reference evidence="3 4" key="1">
    <citation type="submission" date="2018-08" db="EMBL/GenBank/DDBJ databases">
        <authorList>
            <person name="Laetsch R D."/>
            <person name="Stevens L."/>
            <person name="Kumar S."/>
            <person name="Blaxter L. M."/>
        </authorList>
    </citation>
    <scope>NUCLEOTIDE SEQUENCE [LARGE SCALE GENOMIC DNA]</scope>
</reference>
<dbReference type="EMBL" id="UYRX01000128">
    <property type="protein sequence ID" value="VDK74921.1"/>
    <property type="molecule type" value="Genomic_DNA"/>
</dbReference>
<dbReference type="GO" id="GO:0003924">
    <property type="term" value="F:GTPase activity"/>
    <property type="evidence" value="ECO:0007669"/>
    <property type="project" value="InterPro"/>
</dbReference>
<dbReference type="NCBIfam" id="TIGR00231">
    <property type="entry name" value="small_GTP"/>
    <property type="match status" value="1"/>
</dbReference>
<dbReference type="InterPro" id="IPR027417">
    <property type="entry name" value="P-loop_NTPase"/>
</dbReference>
<dbReference type="AlphaFoldDB" id="A0A3P6UCR6"/>
<dbReference type="SMART" id="SM00177">
    <property type="entry name" value="ARF"/>
    <property type="match status" value="1"/>
</dbReference>
<gene>
    <name evidence="3" type="ORF">NLS_LOCUS2677</name>
</gene>
<accession>A0A3P6UCR6</accession>
<organism evidence="3 4">
    <name type="scientific">Litomosoides sigmodontis</name>
    <name type="common">Filarial nematode worm</name>
    <dbReference type="NCBI Taxonomy" id="42156"/>
    <lineage>
        <taxon>Eukaryota</taxon>
        <taxon>Metazoa</taxon>
        <taxon>Ecdysozoa</taxon>
        <taxon>Nematoda</taxon>
        <taxon>Chromadorea</taxon>
        <taxon>Rhabditida</taxon>
        <taxon>Spirurina</taxon>
        <taxon>Spiruromorpha</taxon>
        <taxon>Filarioidea</taxon>
        <taxon>Onchocercidae</taxon>
        <taxon>Litomosoides</taxon>
    </lineage>
</organism>
<dbReference type="CDD" id="cd00154">
    <property type="entry name" value="Rab"/>
    <property type="match status" value="1"/>
</dbReference>
<name>A0A3P6UCR6_LITSI</name>
<proteinExistence type="inferred from homology"/>
<evidence type="ECO:0000313" key="4">
    <source>
        <dbReference type="Proteomes" id="UP000277928"/>
    </source>
</evidence>
<dbReference type="SMART" id="SM00174">
    <property type="entry name" value="RHO"/>
    <property type="match status" value="1"/>
</dbReference>
<evidence type="ECO:0000313" key="3">
    <source>
        <dbReference type="EMBL" id="VDK74921.1"/>
    </source>
</evidence>
<dbReference type="PROSITE" id="PS51419">
    <property type="entry name" value="RAB"/>
    <property type="match status" value="1"/>
</dbReference>
<dbReference type="Pfam" id="PF00071">
    <property type="entry name" value="Ras"/>
    <property type="match status" value="1"/>
</dbReference>
<dbReference type="Gene3D" id="3.40.50.300">
    <property type="entry name" value="P-loop containing nucleotide triphosphate hydrolases"/>
    <property type="match status" value="1"/>
</dbReference>
<dbReference type="SUPFAM" id="SSF52540">
    <property type="entry name" value="P-loop containing nucleoside triphosphate hydrolases"/>
    <property type="match status" value="1"/>
</dbReference>
<evidence type="ECO:0000256" key="1">
    <source>
        <dbReference type="ARBA" id="ARBA00006270"/>
    </source>
</evidence>
<keyword evidence="2" id="KW-0547">Nucleotide-binding</keyword>
<dbReference type="SMART" id="SM00173">
    <property type="entry name" value="RAS"/>
    <property type="match status" value="1"/>
</dbReference>
<keyword evidence="4" id="KW-1185">Reference proteome</keyword>
<dbReference type="PANTHER" id="PTHR47978">
    <property type="match status" value="1"/>
</dbReference>
<sequence length="253" mass="28218">MESVRLRTVITDELMQEARFQFWKCELFGISRIVPDEVCPNKMSGTSQITKPNLRAKIVVVGRSGVGKTSIILRYDGQGFCSKVSPTLGASFISSLLHLGGKNVELQIWDTAGQERYSSMLPMYLRNAVAAVIVYDITDRESFHEIKKWVNEVERGSTVPVSLFLVGNKLDLESCRAVQHQEGAQYAEQIGAAFHETSAVNGEGIHKVIVAVAEHLLERQNGEENARSMQLDAISNFDLFNDHKVKKPCCFRG</sequence>
<dbReference type="PROSITE" id="PS51421">
    <property type="entry name" value="RAS"/>
    <property type="match status" value="1"/>
</dbReference>
<dbReference type="Proteomes" id="UP000277928">
    <property type="component" value="Unassembled WGS sequence"/>
</dbReference>
<evidence type="ECO:0000256" key="2">
    <source>
        <dbReference type="ARBA" id="ARBA00022741"/>
    </source>
</evidence>
<dbReference type="OMA" id="KWVNEVE"/>
<dbReference type="InterPro" id="IPR001806">
    <property type="entry name" value="Small_GTPase"/>
</dbReference>